<gene>
    <name evidence="4" type="ORF">CPT75_20300</name>
</gene>
<keyword evidence="5" id="KW-1185">Reference proteome</keyword>
<reference evidence="4 5" key="1">
    <citation type="submission" date="2017-09" db="EMBL/GenBank/DDBJ databases">
        <title>High-quality draft genome sequence of Butyrivibrio fibrisolvens INBov1, isolated from cow rumen.</title>
        <authorList>
            <person name="Rodriguez Hernaez J."/>
            <person name="Rivarola M."/>
            <person name="Paniego N."/>
            <person name="Cravero S."/>
            <person name="Ceron Cucchi M."/>
            <person name="Martinez M.C."/>
        </authorList>
    </citation>
    <scope>NUCLEOTIDE SEQUENCE [LARGE SCALE GENOMIC DNA]</scope>
    <source>
        <strain evidence="4 5">INBov1</strain>
    </source>
</reference>
<dbReference type="RefSeq" id="WP_110074211.1">
    <property type="nucleotide sequence ID" value="NZ_CM009896.1"/>
</dbReference>
<organism evidence="4 5">
    <name type="scientific">Butyrivibrio fibrisolvens</name>
    <dbReference type="NCBI Taxonomy" id="831"/>
    <lineage>
        <taxon>Bacteria</taxon>
        <taxon>Bacillati</taxon>
        <taxon>Bacillota</taxon>
        <taxon>Clostridia</taxon>
        <taxon>Lachnospirales</taxon>
        <taxon>Lachnospiraceae</taxon>
        <taxon>Butyrivibrio</taxon>
    </lineage>
</organism>
<dbReference type="InterPro" id="IPR039697">
    <property type="entry name" value="Alcohol_dehydrogenase_Fe"/>
</dbReference>
<dbReference type="Pfam" id="PF00465">
    <property type="entry name" value="Fe-ADH"/>
    <property type="match status" value="1"/>
</dbReference>
<evidence type="ECO:0000256" key="1">
    <source>
        <dbReference type="ARBA" id="ARBA00023002"/>
    </source>
</evidence>
<protein>
    <submittedName>
        <fullName evidence="4">Alcohol dehydrogenase</fullName>
    </submittedName>
</protein>
<dbReference type="PANTHER" id="PTHR11496">
    <property type="entry name" value="ALCOHOL DEHYDROGENASE"/>
    <property type="match status" value="1"/>
</dbReference>
<dbReference type="Gene3D" id="1.20.1090.10">
    <property type="entry name" value="Dehydroquinate synthase-like - alpha domain"/>
    <property type="match status" value="1"/>
</dbReference>
<dbReference type="GO" id="GO:0046872">
    <property type="term" value="F:metal ion binding"/>
    <property type="evidence" value="ECO:0007669"/>
    <property type="project" value="InterPro"/>
</dbReference>
<dbReference type="GO" id="GO:0004022">
    <property type="term" value="F:alcohol dehydrogenase (NAD+) activity"/>
    <property type="evidence" value="ECO:0007669"/>
    <property type="project" value="TreeGrafter"/>
</dbReference>
<evidence type="ECO:0000259" key="3">
    <source>
        <dbReference type="Pfam" id="PF25137"/>
    </source>
</evidence>
<evidence type="ECO:0000313" key="5">
    <source>
        <dbReference type="Proteomes" id="UP000245488"/>
    </source>
</evidence>
<sequence length="358" mass="39332">MSYDKVKTQNVIEIDSNTKSLMNFFDSNEIHRVFLVCGNSFDRLPVRDFFTNANFTKVARFADFSPNPTCESVSKAINVYRKDHYDAIVAVGGGSAIDVAKCLKISTKALLIAVPTTAGSGAEATHFSVVYRDGIKTSVSDEQSKPDVVILWPEVLDTLPEYQRKSTMLDALCHAIESAWSVNSTDESVKLSLCAIEKIIGSKDAYLHNTSEGNREMLIAANISGKAIDIARTTAAHAMSYGMTTKLGIAHGHAVALCLSVVLPFVAENTSKCIDNRGPEHLENILRSIAQAFGCNDKSILCCKFNSLLKGLNLECPKFDDETIDLLVEGVNIERLNNIPVEITKEDLSKLYRKIQEE</sequence>
<dbReference type="Pfam" id="PF25137">
    <property type="entry name" value="ADH_Fe_C"/>
    <property type="match status" value="1"/>
</dbReference>
<dbReference type="PANTHER" id="PTHR11496:SF103">
    <property type="entry name" value="DEHYDROGENASE, PUTATIVE-RELATED"/>
    <property type="match status" value="1"/>
</dbReference>
<proteinExistence type="predicted"/>
<dbReference type="Proteomes" id="UP000245488">
    <property type="component" value="Chromosome"/>
</dbReference>
<dbReference type="InterPro" id="IPR001670">
    <property type="entry name" value="ADH_Fe/GldA"/>
</dbReference>
<comment type="caution">
    <text evidence="4">The sequence shown here is derived from an EMBL/GenBank/DDBJ whole genome shotgun (WGS) entry which is preliminary data.</text>
</comment>
<feature type="domain" description="Alcohol dehydrogenase iron-type/glycerol dehydrogenase GldA" evidence="2">
    <location>
        <begin position="19"/>
        <end position="151"/>
    </location>
</feature>
<feature type="domain" description="Fe-containing alcohol dehydrogenase-like C-terminal" evidence="3">
    <location>
        <begin position="166"/>
        <end position="354"/>
    </location>
</feature>
<dbReference type="InterPro" id="IPR035873">
    <property type="entry name" value="PhpC"/>
</dbReference>
<dbReference type="SUPFAM" id="SSF56796">
    <property type="entry name" value="Dehydroquinate synthase-like"/>
    <property type="match status" value="1"/>
</dbReference>
<dbReference type="EMBL" id="NXNG01000001">
    <property type="protein sequence ID" value="PWT29274.1"/>
    <property type="molecule type" value="Genomic_DNA"/>
</dbReference>
<name>A0A317G5D8_BUTFI</name>
<dbReference type="Gene3D" id="3.40.50.1970">
    <property type="match status" value="1"/>
</dbReference>
<dbReference type="GO" id="GO:0017000">
    <property type="term" value="P:antibiotic biosynthetic process"/>
    <property type="evidence" value="ECO:0007669"/>
    <property type="project" value="InterPro"/>
</dbReference>
<evidence type="ECO:0000259" key="2">
    <source>
        <dbReference type="Pfam" id="PF00465"/>
    </source>
</evidence>
<evidence type="ECO:0000313" key="4">
    <source>
        <dbReference type="EMBL" id="PWT29274.1"/>
    </source>
</evidence>
<dbReference type="InterPro" id="IPR056798">
    <property type="entry name" value="ADH_Fe_C"/>
</dbReference>
<accession>A0A317G5D8</accession>
<dbReference type="AlphaFoldDB" id="A0A317G5D8"/>
<keyword evidence="1" id="KW-0560">Oxidoreductase</keyword>
<dbReference type="CDD" id="cd08182">
    <property type="entry name" value="HEPD"/>
    <property type="match status" value="1"/>
</dbReference>